<accession>A0AAP9MI85</accession>
<dbReference type="GO" id="GO:0003677">
    <property type="term" value="F:DNA binding"/>
    <property type="evidence" value="ECO:0007669"/>
    <property type="project" value="UniProtKB-UniRule"/>
</dbReference>
<dbReference type="Gene3D" id="1.10.443.10">
    <property type="entry name" value="Intergrase catalytic core"/>
    <property type="match status" value="1"/>
</dbReference>
<comment type="function">
    <text evidence="1">Site-specific tyrosine recombinase, which acts by catalyzing the cutting and rejoining of the recombining DNA molecules.</text>
</comment>
<dbReference type="PROSITE" id="PS51898">
    <property type="entry name" value="TYR_RECOMBINASE"/>
    <property type="match status" value="1"/>
</dbReference>
<dbReference type="Pfam" id="PF14657">
    <property type="entry name" value="Arm-DNA-bind_4"/>
    <property type="match status" value="1"/>
</dbReference>
<evidence type="ECO:0000256" key="4">
    <source>
        <dbReference type="ARBA" id="ARBA00023125"/>
    </source>
</evidence>
<dbReference type="GeneID" id="61928387"/>
<proteinExistence type="inferred from homology"/>
<dbReference type="EMBL" id="CP048838">
    <property type="protein sequence ID" value="QJA05028.1"/>
    <property type="molecule type" value="Genomic_DNA"/>
</dbReference>
<evidence type="ECO:0000256" key="1">
    <source>
        <dbReference type="ARBA" id="ARBA00003283"/>
    </source>
</evidence>
<keyword evidence="5" id="KW-0233">DNA recombination</keyword>
<dbReference type="GO" id="GO:0015074">
    <property type="term" value="P:DNA integration"/>
    <property type="evidence" value="ECO:0007669"/>
    <property type="project" value="UniProtKB-KW"/>
</dbReference>
<keyword evidence="3" id="KW-0229">DNA integration</keyword>
<dbReference type="InterPro" id="IPR002104">
    <property type="entry name" value="Integrase_catalytic"/>
</dbReference>
<dbReference type="Pfam" id="PF00589">
    <property type="entry name" value="Phage_integrase"/>
    <property type="match status" value="1"/>
</dbReference>
<evidence type="ECO:0000259" key="8">
    <source>
        <dbReference type="PROSITE" id="PS51900"/>
    </source>
</evidence>
<dbReference type="PROSITE" id="PS51900">
    <property type="entry name" value="CB"/>
    <property type="match status" value="1"/>
</dbReference>
<dbReference type="PANTHER" id="PTHR30349:SF64">
    <property type="entry name" value="PROPHAGE INTEGRASE INTD-RELATED"/>
    <property type="match status" value="1"/>
</dbReference>
<feature type="domain" description="Tyr recombinase" evidence="7">
    <location>
        <begin position="161"/>
        <end position="345"/>
    </location>
</feature>
<reference evidence="9 10" key="1">
    <citation type="submission" date="2020-02" db="EMBL/GenBank/DDBJ databases">
        <authorList>
            <person name="Kociolek L.K."/>
            <person name="Ozer E.A."/>
        </authorList>
    </citation>
    <scope>NUCLEOTIDE SEQUENCE [LARGE SCALE GENOMIC DNA]</scope>
    <source>
        <strain evidence="9 10">ATCC 14501</strain>
    </source>
</reference>
<dbReference type="InterPro" id="IPR004107">
    <property type="entry name" value="Integrase_SAM-like_N"/>
</dbReference>
<dbReference type="InterPro" id="IPR011010">
    <property type="entry name" value="DNA_brk_join_enz"/>
</dbReference>
<sequence>MATAKKNPITNKWDIQIRYKDSFGNNKKTTRRGFDTKKEAERAAYDFIKKQEKDFNMLFSDFIDIYMDDMKGRLKENTVRTKNYIINLKILPYFAKFKVSEITPAKVRSWQNDMIAKGYKDTYLKTINNQLSAIFNFAVQLYGISENPVKKAGGMGKSYSEEMKFWTKDEFVRFLEKIMNKPTSYIIFKVFYWTGMRLGELLALTPSDLHLNQKYISINKSYQRIGGRDVITDPKTPKSKRNITIPDFLVEDLREYLDILYSPDPNERVFRVTKSFLEKEMRRGAKEAGLERIRIHDLRHSHAALLIEMGFPILAVSNRLGHEKIQTTLQVYGHLYPNKQQMIADKLNERFGKEQ</sequence>
<comment type="similarity">
    <text evidence="2">Belongs to the 'phage' integrase family.</text>
</comment>
<dbReference type="Proteomes" id="UP000503330">
    <property type="component" value="Chromosome"/>
</dbReference>
<dbReference type="RefSeq" id="WP_168389065.1">
    <property type="nucleotide sequence ID" value="NZ_BAAACC010000014.1"/>
</dbReference>
<dbReference type="InterPro" id="IPR028259">
    <property type="entry name" value="AP2-like_int_N"/>
</dbReference>
<evidence type="ECO:0000256" key="3">
    <source>
        <dbReference type="ARBA" id="ARBA00022908"/>
    </source>
</evidence>
<dbReference type="AlphaFoldDB" id="A0AAP9MI85"/>
<name>A0AAP9MI85_CLOIN</name>
<dbReference type="InterPro" id="IPR010998">
    <property type="entry name" value="Integrase_recombinase_N"/>
</dbReference>
<evidence type="ECO:0000313" key="9">
    <source>
        <dbReference type="EMBL" id="QJA05028.1"/>
    </source>
</evidence>
<dbReference type="InterPro" id="IPR013762">
    <property type="entry name" value="Integrase-like_cat_sf"/>
</dbReference>
<gene>
    <name evidence="9" type="ORF">G4D54_22580</name>
</gene>
<evidence type="ECO:0000256" key="2">
    <source>
        <dbReference type="ARBA" id="ARBA00008857"/>
    </source>
</evidence>
<dbReference type="PANTHER" id="PTHR30349">
    <property type="entry name" value="PHAGE INTEGRASE-RELATED"/>
    <property type="match status" value="1"/>
</dbReference>
<dbReference type="SUPFAM" id="SSF56349">
    <property type="entry name" value="DNA breaking-rejoining enzymes"/>
    <property type="match status" value="1"/>
</dbReference>
<evidence type="ECO:0000259" key="7">
    <source>
        <dbReference type="PROSITE" id="PS51898"/>
    </source>
</evidence>
<dbReference type="InterPro" id="IPR050090">
    <property type="entry name" value="Tyrosine_recombinase_XerCD"/>
</dbReference>
<dbReference type="Gene3D" id="1.10.150.130">
    <property type="match status" value="1"/>
</dbReference>
<dbReference type="CDD" id="cd01189">
    <property type="entry name" value="INT_ICEBs1_C_like"/>
    <property type="match status" value="1"/>
</dbReference>
<dbReference type="InterPro" id="IPR044068">
    <property type="entry name" value="CB"/>
</dbReference>
<dbReference type="Pfam" id="PF14659">
    <property type="entry name" value="Phage_int_SAM_3"/>
    <property type="match status" value="1"/>
</dbReference>
<evidence type="ECO:0000313" key="10">
    <source>
        <dbReference type="Proteomes" id="UP000503330"/>
    </source>
</evidence>
<feature type="domain" description="Core-binding (CB)" evidence="8">
    <location>
        <begin position="57"/>
        <end position="139"/>
    </location>
</feature>
<organism evidence="9 10">
    <name type="scientific">Clostridium innocuum</name>
    <dbReference type="NCBI Taxonomy" id="1522"/>
    <lineage>
        <taxon>Bacteria</taxon>
        <taxon>Bacillati</taxon>
        <taxon>Bacillota</taxon>
        <taxon>Clostridia</taxon>
        <taxon>Eubacteriales</taxon>
        <taxon>Clostridiaceae</taxon>
        <taxon>Clostridium</taxon>
    </lineage>
</organism>
<evidence type="ECO:0000256" key="6">
    <source>
        <dbReference type="PROSITE-ProRule" id="PRU01248"/>
    </source>
</evidence>
<protein>
    <submittedName>
        <fullName evidence="9">Site-specific integrase</fullName>
    </submittedName>
</protein>
<dbReference type="GO" id="GO:0006310">
    <property type="term" value="P:DNA recombination"/>
    <property type="evidence" value="ECO:0007669"/>
    <property type="project" value="UniProtKB-KW"/>
</dbReference>
<keyword evidence="4 6" id="KW-0238">DNA-binding</keyword>
<evidence type="ECO:0000256" key="5">
    <source>
        <dbReference type="ARBA" id="ARBA00023172"/>
    </source>
</evidence>